<dbReference type="InterPro" id="IPR016181">
    <property type="entry name" value="Acyl_CoA_acyltransferase"/>
</dbReference>
<dbReference type="AlphaFoldDB" id="A0A0F9CKN2"/>
<name>A0A0F9CKN2_9ZZZZ</name>
<dbReference type="SUPFAM" id="SSF55729">
    <property type="entry name" value="Acyl-CoA N-acyltransferases (Nat)"/>
    <property type="match status" value="1"/>
</dbReference>
<reference evidence="2" key="1">
    <citation type="journal article" date="2015" name="Nature">
        <title>Complex archaea that bridge the gap between prokaryotes and eukaryotes.</title>
        <authorList>
            <person name="Spang A."/>
            <person name="Saw J.H."/>
            <person name="Jorgensen S.L."/>
            <person name="Zaremba-Niedzwiedzka K."/>
            <person name="Martijn J."/>
            <person name="Lind A.E."/>
            <person name="van Eijk R."/>
            <person name="Schleper C."/>
            <person name="Guy L."/>
            <person name="Ettema T.J."/>
        </authorList>
    </citation>
    <scope>NUCLEOTIDE SEQUENCE</scope>
</reference>
<feature type="non-terminal residue" evidence="2">
    <location>
        <position position="1"/>
    </location>
</feature>
<dbReference type="Pfam" id="PF13480">
    <property type="entry name" value="Acetyltransf_6"/>
    <property type="match status" value="1"/>
</dbReference>
<comment type="caution">
    <text evidence="2">The sequence shown here is derived from an EMBL/GenBank/DDBJ whole genome shotgun (WGS) entry which is preliminary data.</text>
</comment>
<organism evidence="2">
    <name type="scientific">marine sediment metagenome</name>
    <dbReference type="NCBI Taxonomy" id="412755"/>
    <lineage>
        <taxon>unclassified sequences</taxon>
        <taxon>metagenomes</taxon>
        <taxon>ecological metagenomes</taxon>
    </lineage>
</organism>
<dbReference type="EMBL" id="LAZR01046155">
    <property type="protein sequence ID" value="KKK97201.1"/>
    <property type="molecule type" value="Genomic_DNA"/>
</dbReference>
<dbReference type="InterPro" id="IPR038740">
    <property type="entry name" value="BioF2-like_GNAT_dom"/>
</dbReference>
<feature type="domain" description="BioF2-like acetyltransferase" evidence="1">
    <location>
        <begin position="118"/>
        <end position="260"/>
    </location>
</feature>
<evidence type="ECO:0000313" key="2">
    <source>
        <dbReference type="EMBL" id="KKK97201.1"/>
    </source>
</evidence>
<evidence type="ECO:0000259" key="1">
    <source>
        <dbReference type="Pfam" id="PF13480"/>
    </source>
</evidence>
<protein>
    <recommendedName>
        <fullName evidence="1">BioF2-like acetyltransferase domain-containing protein</fullName>
    </recommendedName>
</protein>
<dbReference type="Gene3D" id="3.40.630.30">
    <property type="match status" value="1"/>
</dbReference>
<sequence length="278" mass="30971">LILLSVRNGGELVGVAPLMRDGDRLCFAGDTEICDYMDFIAAAGEEEAVLSAVLRSLGEEPWQELVLWAVPDGSPTLEALKAVSPRFGLRVDIETEDVCPQLDLPSTWSEYLAGLDKKDRHELRRKLRKLGQAGEVELEAVEEPAAVVAALDDFLRLYRDSRSDKAAFMTEQMERFFRAIVSALAAEGRVELIFLNLGGVRVAAVLCFCEGEESLLYNSGYDPNYAYLSVGLLSKALALRKAIEEGKSRFDFLRGHEPYKYDLGAKDVPVYRCTVRRR</sequence>
<accession>A0A0F9CKN2</accession>
<proteinExistence type="predicted"/>
<gene>
    <name evidence="2" type="ORF">LCGC14_2655110</name>
</gene>